<dbReference type="PANTHER" id="PTHR43648">
    <property type="entry name" value="ELECTRON TRANSFER FLAVOPROTEIN BETA SUBUNIT LYSINE METHYLTRANSFERASE"/>
    <property type="match status" value="1"/>
</dbReference>
<dbReference type="CDD" id="cd02440">
    <property type="entry name" value="AdoMet_MTases"/>
    <property type="match status" value="1"/>
</dbReference>
<dbReference type="HOGENOM" id="CLU_049382_4_1_7"/>
<organism evidence="7 8">
    <name type="scientific">Desulfomonile tiedjei (strain ATCC 49306 / DSM 6799 / DCB-1)</name>
    <dbReference type="NCBI Taxonomy" id="706587"/>
    <lineage>
        <taxon>Bacteria</taxon>
        <taxon>Pseudomonadati</taxon>
        <taxon>Thermodesulfobacteriota</taxon>
        <taxon>Desulfomonilia</taxon>
        <taxon>Desulfomonilales</taxon>
        <taxon>Desulfomonilaceae</taxon>
        <taxon>Desulfomonile</taxon>
    </lineage>
</organism>
<keyword evidence="8" id="KW-1185">Reference proteome</keyword>
<comment type="subcellular location">
    <subcellularLocation>
        <location evidence="6">Cytoplasm</location>
    </subcellularLocation>
</comment>
<comment type="similarity">
    <text evidence="1 6">Belongs to the methyltransferase superfamily. PrmA family.</text>
</comment>
<evidence type="ECO:0000256" key="3">
    <source>
        <dbReference type="ARBA" id="ARBA00022603"/>
    </source>
</evidence>
<dbReference type="eggNOG" id="COG2264">
    <property type="taxonomic scope" value="Bacteria"/>
</dbReference>
<dbReference type="PIRSF" id="PIRSF000401">
    <property type="entry name" value="RPL11_MTase"/>
    <property type="match status" value="1"/>
</dbReference>
<dbReference type="HAMAP" id="MF_00735">
    <property type="entry name" value="Methyltr_PrmA"/>
    <property type="match status" value="1"/>
</dbReference>
<feature type="binding site" evidence="6">
    <location>
        <position position="233"/>
    </location>
    <ligand>
        <name>S-adenosyl-L-methionine</name>
        <dbReference type="ChEBI" id="CHEBI:59789"/>
    </ligand>
</feature>
<dbReference type="SUPFAM" id="SSF53335">
    <property type="entry name" value="S-adenosyl-L-methionine-dependent methyltransferases"/>
    <property type="match status" value="1"/>
</dbReference>
<evidence type="ECO:0000256" key="4">
    <source>
        <dbReference type="ARBA" id="ARBA00022679"/>
    </source>
</evidence>
<keyword evidence="5 6" id="KW-0949">S-adenosyl-L-methionine</keyword>
<dbReference type="Gene3D" id="3.40.50.150">
    <property type="entry name" value="Vaccinia Virus protein VP39"/>
    <property type="match status" value="1"/>
</dbReference>
<dbReference type="Proteomes" id="UP000006055">
    <property type="component" value="Chromosome"/>
</dbReference>
<feature type="binding site" evidence="6">
    <location>
        <position position="191"/>
    </location>
    <ligand>
        <name>S-adenosyl-L-methionine</name>
        <dbReference type="ChEBI" id="CHEBI:59789"/>
    </ligand>
</feature>
<evidence type="ECO:0000256" key="5">
    <source>
        <dbReference type="ARBA" id="ARBA00022691"/>
    </source>
</evidence>
<evidence type="ECO:0000313" key="7">
    <source>
        <dbReference type="EMBL" id="AFM26724.1"/>
    </source>
</evidence>
<proteinExistence type="inferred from homology"/>
<accession>I4CAY3</accession>
<dbReference type="STRING" id="706587.Desti_4086"/>
<dbReference type="GO" id="GO:0032259">
    <property type="term" value="P:methylation"/>
    <property type="evidence" value="ECO:0007669"/>
    <property type="project" value="UniProtKB-KW"/>
</dbReference>
<evidence type="ECO:0000256" key="2">
    <source>
        <dbReference type="ARBA" id="ARBA00022490"/>
    </source>
</evidence>
<feature type="binding site" evidence="6">
    <location>
        <position position="142"/>
    </location>
    <ligand>
        <name>S-adenosyl-L-methionine</name>
        <dbReference type="ChEBI" id="CHEBI:59789"/>
    </ligand>
</feature>
<dbReference type="GO" id="GO:0005737">
    <property type="term" value="C:cytoplasm"/>
    <property type="evidence" value="ECO:0007669"/>
    <property type="project" value="UniProtKB-SubCell"/>
</dbReference>
<keyword evidence="7" id="KW-0689">Ribosomal protein</keyword>
<gene>
    <name evidence="6" type="primary">prmA</name>
    <name evidence="7" type="ordered locus">Desti_4086</name>
</gene>
<dbReference type="AlphaFoldDB" id="I4CAY3"/>
<keyword evidence="7" id="KW-0687">Ribonucleoprotein</keyword>
<dbReference type="KEGG" id="dti:Desti_4086"/>
<comment type="function">
    <text evidence="6">Methylates ribosomal protein L11.</text>
</comment>
<evidence type="ECO:0000256" key="6">
    <source>
        <dbReference type="HAMAP-Rule" id="MF_00735"/>
    </source>
</evidence>
<feature type="binding site" evidence="6">
    <location>
        <position position="169"/>
    </location>
    <ligand>
        <name>S-adenosyl-L-methionine</name>
        <dbReference type="ChEBI" id="CHEBI:59789"/>
    </ligand>
</feature>
<keyword evidence="2 6" id="KW-0963">Cytoplasm</keyword>
<sequence>MNTANLKWMNARIFVVRDLADAVANFCHEHGSEGLVLEDTSEEQAVITAYFPTENWEAVHADLLRYVVSLRELFPGAPEPRLEVSIIEHENWATLWQDNFQLMNIGETLLIAPPWLVPDSTERHLIIIEPAEAFGTGTHETTRGCLELLEEAVTQLRKTHESFTMLDMGCGSGILAIAGVKLGASDVRAVDNDPVAVESARKNLELNNVGDSVKLACASLRETRESADIVTANLDPMTLMANKDLLASLFRRYLIVSGVPLDQWDQVKNILAHGDIRLEQEIIRSEWGCGLFSK</sequence>
<evidence type="ECO:0000256" key="1">
    <source>
        <dbReference type="ARBA" id="ARBA00009741"/>
    </source>
</evidence>
<dbReference type="EMBL" id="CP003360">
    <property type="protein sequence ID" value="AFM26724.1"/>
    <property type="molecule type" value="Genomic_DNA"/>
</dbReference>
<keyword evidence="4 6" id="KW-0808">Transferase</keyword>
<dbReference type="PANTHER" id="PTHR43648:SF1">
    <property type="entry name" value="ELECTRON TRANSFER FLAVOPROTEIN BETA SUBUNIT LYSINE METHYLTRANSFERASE"/>
    <property type="match status" value="1"/>
</dbReference>
<dbReference type="Pfam" id="PF06325">
    <property type="entry name" value="PrmA"/>
    <property type="match status" value="1"/>
</dbReference>
<dbReference type="PATRIC" id="fig|706587.4.peg.4630"/>
<protein>
    <recommendedName>
        <fullName evidence="6">Ribosomal protein L11 methyltransferase</fullName>
        <shortName evidence="6">L11 Mtase</shortName>
        <ecNumber evidence="6">2.1.1.-</ecNumber>
    </recommendedName>
</protein>
<dbReference type="RefSeq" id="WP_014811849.1">
    <property type="nucleotide sequence ID" value="NC_018025.1"/>
</dbReference>
<dbReference type="GO" id="GO:0016279">
    <property type="term" value="F:protein-lysine N-methyltransferase activity"/>
    <property type="evidence" value="ECO:0007669"/>
    <property type="project" value="RHEA"/>
</dbReference>
<dbReference type="EC" id="2.1.1.-" evidence="6"/>
<dbReference type="InterPro" id="IPR004498">
    <property type="entry name" value="Ribosomal_PrmA_MeTrfase"/>
</dbReference>
<dbReference type="InterPro" id="IPR050078">
    <property type="entry name" value="Ribosomal_L11_MeTrfase_PrmA"/>
</dbReference>
<dbReference type="OrthoDB" id="9785995at2"/>
<evidence type="ECO:0000313" key="8">
    <source>
        <dbReference type="Proteomes" id="UP000006055"/>
    </source>
</evidence>
<keyword evidence="3 6" id="KW-0489">Methyltransferase</keyword>
<dbReference type="GO" id="GO:0005840">
    <property type="term" value="C:ribosome"/>
    <property type="evidence" value="ECO:0007669"/>
    <property type="project" value="UniProtKB-KW"/>
</dbReference>
<dbReference type="InterPro" id="IPR029063">
    <property type="entry name" value="SAM-dependent_MTases_sf"/>
</dbReference>
<name>I4CAY3_DESTA</name>
<comment type="catalytic activity">
    <reaction evidence="6">
        <text>L-lysyl-[protein] + 3 S-adenosyl-L-methionine = N(6),N(6),N(6)-trimethyl-L-lysyl-[protein] + 3 S-adenosyl-L-homocysteine + 3 H(+)</text>
        <dbReference type="Rhea" id="RHEA:54192"/>
        <dbReference type="Rhea" id="RHEA-COMP:9752"/>
        <dbReference type="Rhea" id="RHEA-COMP:13826"/>
        <dbReference type="ChEBI" id="CHEBI:15378"/>
        <dbReference type="ChEBI" id="CHEBI:29969"/>
        <dbReference type="ChEBI" id="CHEBI:57856"/>
        <dbReference type="ChEBI" id="CHEBI:59789"/>
        <dbReference type="ChEBI" id="CHEBI:61961"/>
    </reaction>
</comment>
<reference evidence="8" key="1">
    <citation type="submission" date="2012-06" db="EMBL/GenBank/DDBJ databases">
        <title>Complete sequence of chromosome of Desulfomonile tiedjei DSM 6799.</title>
        <authorList>
            <person name="Lucas S."/>
            <person name="Copeland A."/>
            <person name="Lapidus A."/>
            <person name="Glavina del Rio T."/>
            <person name="Dalin E."/>
            <person name="Tice H."/>
            <person name="Bruce D."/>
            <person name="Goodwin L."/>
            <person name="Pitluck S."/>
            <person name="Peters L."/>
            <person name="Ovchinnikova G."/>
            <person name="Zeytun A."/>
            <person name="Lu M."/>
            <person name="Kyrpides N."/>
            <person name="Mavromatis K."/>
            <person name="Ivanova N."/>
            <person name="Brettin T."/>
            <person name="Detter J.C."/>
            <person name="Han C."/>
            <person name="Larimer F."/>
            <person name="Land M."/>
            <person name="Hauser L."/>
            <person name="Markowitz V."/>
            <person name="Cheng J.-F."/>
            <person name="Hugenholtz P."/>
            <person name="Woyke T."/>
            <person name="Wu D."/>
            <person name="Spring S."/>
            <person name="Schroeder M."/>
            <person name="Brambilla E."/>
            <person name="Klenk H.-P."/>
            <person name="Eisen J.A."/>
        </authorList>
    </citation>
    <scope>NUCLEOTIDE SEQUENCE [LARGE SCALE GENOMIC DNA]</scope>
    <source>
        <strain evidence="8">ATCC 49306 / DSM 6799 / DCB-1</strain>
    </source>
</reference>